<dbReference type="Gene3D" id="3.40.50.2300">
    <property type="match status" value="1"/>
</dbReference>
<evidence type="ECO:0000259" key="18">
    <source>
        <dbReference type="PROSITE" id="PS50894"/>
    </source>
</evidence>
<dbReference type="InterPro" id="IPR008207">
    <property type="entry name" value="Sig_transdc_His_kin_Hpt_dom"/>
</dbReference>
<dbReference type="InterPro" id="IPR005467">
    <property type="entry name" value="His_kinase_dom"/>
</dbReference>
<accession>G4ABG3</accession>
<dbReference type="PIRSF" id="PIRSF003182">
    <property type="entry name" value="ArcB"/>
    <property type="match status" value="1"/>
</dbReference>
<dbReference type="PROSITE" id="PS50894">
    <property type="entry name" value="HPT"/>
    <property type="match status" value="1"/>
</dbReference>
<comment type="catalytic activity">
    <reaction evidence="1 11">
        <text>ATP + protein L-histidine = ADP + protein N-phospho-L-histidine.</text>
        <dbReference type="EC" id="2.7.13.3"/>
    </reaction>
</comment>
<evidence type="ECO:0000256" key="5">
    <source>
        <dbReference type="ARBA" id="ARBA00022692"/>
    </source>
</evidence>
<dbReference type="Pfam" id="PF00512">
    <property type="entry name" value="HisKA"/>
    <property type="match status" value="1"/>
</dbReference>
<dbReference type="PROSITE" id="PS50110">
    <property type="entry name" value="RESPONSE_REGULATORY"/>
    <property type="match status" value="1"/>
</dbReference>
<feature type="transmembrane region" description="Helical" evidence="15">
    <location>
        <begin position="59"/>
        <end position="77"/>
    </location>
</feature>
<dbReference type="CDD" id="cd17546">
    <property type="entry name" value="REC_hyHK_CKI1_RcsC-like"/>
    <property type="match status" value="1"/>
</dbReference>
<evidence type="ECO:0000256" key="2">
    <source>
        <dbReference type="ARBA" id="ARBA00004651"/>
    </source>
</evidence>
<keyword evidence="5 15" id="KW-0812">Transmembrane</keyword>
<evidence type="ECO:0000313" key="20">
    <source>
        <dbReference type="Proteomes" id="UP000005508"/>
    </source>
</evidence>
<dbReference type="Gene3D" id="1.10.287.970">
    <property type="entry name" value="His Kinase A (phosphoacceptor) domain"/>
    <property type="match status" value="1"/>
</dbReference>
<sequence length="615" mass="69553">MKNLKDFVRRYVDWVIRLGRIRFSLLGVMVLAVLALCTQILLSLLVMGEILWADVARSIVFGLISAPFVIYFFTVLVEKLEHSRQALSCSVEELRREVQERVSAEKKLSEVLDNLEKINRDKTTLMTTISHELRTPLNGIIGLSRILLEENPSERQQNYLKTINSSALSLAHIFSDIIDLEKIDAKRIELNRKATDLYALLNDIANFALLMTEEKHLQFQLACPPTLPNWLMLDGVRLNQVLWNLINNAVKFTQRGSVTLSVEQTAEEEFALRVIDTGIGIAEQDLQKIFELYYQAGSDANKSLGSGIGLSVSKTIAQLMGGDLTVSSEVGKGSTFLFTFKARQAIKPVEEDKYLPLKLNILLVEDIEVNVVVAKSMLEKLGYQIDVAMTGAEAIRKFEQNYYDLVFLDIQLPDMSGFDIATHFRQNYENGAYDFLPPLIALTANVVQKKQEYLAQGMDDVIHKPLSLEELRHCLHDYFGEEPAQFNLPNNKLQAESVELDTKMLTELVEMLGADFVKNNLALFEQTMQDYVTKLQQTYQAYLNDPYTQPEVLSIAHKIKGALASMGLKRLQLIAAQAQNADTPDWQGNIAHWVSLLAKEWQTDVAKLRAWLAGY</sequence>
<dbReference type="InterPro" id="IPR040642">
    <property type="entry name" value="HKR_ArcB_TM"/>
</dbReference>
<dbReference type="PROSITE" id="PS50109">
    <property type="entry name" value="HIS_KIN"/>
    <property type="match status" value="1"/>
</dbReference>
<dbReference type="PATRIC" id="fig|907488.3.peg.2143"/>
<dbReference type="PANTHER" id="PTHR45339">
    <property type="entry name" value="HYBRID SIGNAL TRANSDUCTION HISTIDINE KINASE J"/>
    <property type="match status" value="1"/>
</dbReference>
<gene>
    <name evidence="19" type="ORF">SC1083_2198</name>
</gene>
<evidence type="ECO:0000259" key="17">
    <source>
        <dbReference type="PROSITE" id="PS50110"/>
    </source>
</evidence>
<evidence type="ECO:0000256" key="1">
    <source>
        <dbReference type="ARBA" id="ARBA00000085"/>
    </source>
</evidence>
<reference evidence="19 20" key="1">
    <citation type="submission" date="2010-10" db="EMBL/GenBank/DDBJ databases">
        <authorList>
            <person name="Chen C."/>
            <person name="Kittichotirat W."/>
            <person name="Asikainen S."/>
            <person name="Bumgarner R."/>
        </authorList>
    </citation>
    <scope>NUCLEOTIDE SEQUENCE [LARGE SCALE GENOMIC DNA]</scope>
    <source>
        <strain evidence="19 20">SC1083</strain>
    </source>
</reference>
<evidence type="ECO:0000256" key="15">
    <source>
        <dbReference type="SAM" id="Phobius"/>
    </source>
</evidence>
<evidence type="ECO:0000256" key="7">
    <source>
        <dbReference type="ARBA" id="ARBA00022840"/>
    </source>
</evidence>
<feature type="modified residue" description="Phosphohistidine" evidence="12">
    <location>
        <position position="557"/>
    </location>
</feature>
<dbReference type="InterPro" id="IPR014409">
    <property type="entry name" value="Sig_transdc_His_kin_hyb_ArcB"/>
</dbReference>
<dbReference type="SMART" id="SM00388">
    <property type="entry name" value="HisKA"/>
    <property type="match status" value="1"/>
</dbReference>
<feature type="domain" description="Histidine kinase" evidence="16">
    <location>
        <begin position="128"/>
        <end position="344"/>
    </location>
</feature>
<keyword evidence="8 15" id="KW-1133">Transmembrane helix</keyword>
<dbReference type="GO" id="GO:0005886">
    <property type="term" value="C:plasma membrane"/>
    <property type="evidence" value="ECO:0007669"/>
    <property type="project" value="UniProtKB-SubCell"/>
</dbReference>
<dbReference type="InterPro" id="IPR011006">
    <property type="entry name" value="CheY-like_superfamily"/>
</dbReference>
<dbReference type="InterPro" id="IPR003661">
    <property type="entry name" value="HisK_dim/P_dom"/>
</dbReference>
<feature type="coiled-coil region" evidence="14">
    <location>
        <begin position="77"/>
        <end position="121"/>
    </location>
</feature>
<dbReference type="CDD" id="cd00082">
    <property type="entry name" value="HisKA"/>
    <property type="match status" value="1"/>
</dbReference>
<feature type="modified residue" description="4-aspartylphosphate" evidence="13">
    <location>
        <position position="409"/>
    </location>
</feature>
<dbReference type="Gene3D" id="1.10.287.130">
    <property type="match status" value="1"/>
</dbReference>
<dbReference type="EC" id="2.7.13.3" evidence="11"/>
<evidence type="ECO:0000256" key="6">
    <source>
        <dbReference type="ARBA" id="ARBA00022741"/>
    </source>
</evidence>
<dbReference type="Proteomes" id="UP000005508">
    <property type="component" value="Unassembled WGS sequence"/>
</dbReference>
<dbReference type="SMART" id="SM00387">
    <property type="entry name" value="HATPase_c"/>
    <property type="match status" value="1"/>
</dbReference>
<dbReference type="Pfam" id="PF01627">
    <property type="entry name" value="Hpt"/>
    <property type="match status" value="1"/>
</dbReference>
<dbReference type="CDD" id="cd00088">
    <property type="entry name" value="HPT"/>
    <property type="match status" value="1"/>
</dbReference>
<dbReference type="Gene3D" id="3.30.565.10">
    <property type="entry name" value="Histidine kinase-like ATPase, C-terminal domain"/>
    <property type="match status" value="1"/>
</dbReference>
<evidence type="ECO:0000256" key="8">
    <source>
        <dbReference type="ARBA" id="ARBA00022989"/>
    </source>
</evidence>
<dbReference type="SUPFAM" id="SSF55874">
    <property type="entry name" value="ATPase domain of HSP90 chaperone/DNA topoisomerase II/histidine kinase"/>
    <property type="match status" value="1"/>
</dbReference>
<comment type="caution">
    <text evidence="19">The sequence shown here is derived from an EMBL/GenBank/DDBJ whole genome shotgun (WGS) entry which is preliminary data.</text>
</comment>
<evidence type="ECO:0000313" key="19">
    <source>
        <dbReference type="EMBL" id="EGY32316.1"/>
    </source>
</evidence>
<evidence type="ECO:0000256" key="11">
    <source>
        <dbReference type="PIRNR" id="PIRNR003182"/>
    </source>
</evidence>
<proteinExistence type="predicted"/>
<dbReference type="Pfam" id="PF02518">
    <property type="entry name" value="HATPase_c"/>
    <property type="match status" value="1"/>
</dbReference>
<keyword evidence="7 11" id="KW-0067">ATP-binding</keyword>
<keyword evidence="10 11" id="KW-0472">Membrane</keyword>
<keyword evidence="11" id="KW-0418">Kinase</keyword>
<keyword evidence="14" id="KW-0175">Coiled coil</keyword>
<feature type="domain" description="Response regulatory" evidence="17">
    <location>
        <begin position="360"/>
        <end position="479"/>
    </location>
</feature>
<keyword evidence="11" id="KW-0997">Cell inner membrane</keyword>
<dbReference type="FunFam" id="3.30.565.10:FF:000010">
    <property type="entry name" value="Sensor histidine kinase RcsC"/>
    <property type="match status" value="1"/>
</dbReference>
<dbReference type="InterPro" id="IPR003594">
    <property type="entry name" value="HATPase_dom"/>
</dbReference>
<dbReference type="RefSeq" id="WP_005559574.1">
    <property type="nucleotide sequence ID" value="NZ_AEJM01000052.1"/>
</dbReference>
<dbReference type="AlphaFoldDB" id="G4ABG3"/>
<dbReference type="PANTHER" id="PTHR45339:SF1">
    <property type="entry name" value="HYBRID SIGNAL TRANSDUCTION HISTIDINE KINASE J"/>
    <property type="match status" value="1"/>
</dbReference>
<name>G4ABG3_AGGAC</name>
<dbReference type="InterPro" id="IPR004358">
    <property type="entry name" value="Sig_transdc_His_kin-like_C"/>
</dbReference>
<dbReference type="PRINTS" id="PR00344">
    <property type="entry name" value="BCTRLSENSOR"/>
</dbReference>
<evidence type="ECO:0000259" key="16">
    <source>
        <dbReference type="PROSITE" id="PS50109"/>
    </source>
</evidence>
<keyword evidence="11" id="KW-0804">Transcription</keyword>
<dbReference type="InterPro" id="IPR036097">
    <property type="entry name" value="HisK_dim/P_sf"/>
</dbReference>
<dbReference type="GO" id="GO:0005524">
    <property type="term" value="F:ATP binding"/>
    <property type="evidence" value="ECO:0007669"/>
    <property type="project" value="UniProtKB-UniRule"/>
</dbReference>
<dbReference type="Gene3D" id="1.20.120.160">
    <property type="entry name" value="HPT domain"/>
    <property type="match status" value="1"/>
</dbReference>
<keyword evidence="11" id="KW-0808">Transferase</keyword>
<evidence type="ECO:0000256" key="3">
    <source>
        <dbReference type="ARBA" id="ARBA00022475"/>
    </source>
</evidence>
<dbReference type="Pfam" id="PF00072">
    <property type="entry name" value="Response_reg"/>
    <property type="match status" value="1"/>
</dbReference>
<dbReference type="InterPro" id="IPR036890">
    <property type="entry name" value="HATPase_C_sf"/>
</dbReference>
<dbReference type="InterPro" id="IPR036641">
    <property type="entry name" value="HPT_dom_sf"/>
</dbReference>
<keyword evidence="3 11" id="KW-1003">Cell membrane</keyword>
<organism evidence="19 20">
    <name type="scientific">Aggregatibacter actinomycetemcomitans serotype e str. SC1083</name>
    <dbReference type="NCBI Taxonomy" id="907488"/>
    <lineage>
        <taxon>Bacteria</taxon>
        <taxon>Pseudomonadati</taxon>
        <taxon>Pseudomonadota</taxon>
        <taxon>Gammaproteobacteria</taxon>
        <taxon>Pasteurellales</taxon>
        <taxon>Pasteurellaceae</taxon>
        <taxon>Aggregatibacter</taxon>
    </lineage>
</organism>
<evidence type="ECO:0000256" key="4">
    <source>
        <dbReference type="ARBA" id="ARBA00022553"/>
    </source>
</evidence>
<protein>
    <recommendedName>
        <fullName evidence="11">Aerobic respiration control sensor protein</fullName>
        <ecNumber evidence="11">2.7.13.3</ecNumber>
    </recommendedName>
</protein>
<keyword evidence="11" id="KW-0805">Transcription regulation</keyword>
<keyword evidence="9 11" id="KW-0902">Two-component regulatory system</keyword>
<dbReference type="Pfam" id="PF18415">
    <property type="entry name" value="HKR_ArcB_TM"/>
    <property type="match status" value="1"/>
</dbReference>
<dbReference type="CDD" id="cd16922">
    <property type="entry name" value="HATPase_EvgS-ArcB-TorS-like"/>
    <property type="match status" value="1"/>
</dbReference>
<dbReference type="InterPro" id="IPR027460">
    <property type="entry name" value="ArcB_TM_sf"/>
</dbReference>
<dbReference type="SMR" id="G4ABG3"/>
<dbReference type="SUPFAM" id="SSF47384">
    <property type="entry name" value="Homodimeric domain of signal transducing histidine kinase"/>
    <property type="match status" value="1"/>
</dbReference>
<dbReference type="SMART" id="SM00073">
    <property type="entry name" value="HPT"/>
    <property type="match status" value="1"/>
</dbReference>
<feature type="transmembrane region" description="Helical" evidence="15">
    <location>
        <begin position="21"/>
        <end position="47"/>
    </location>
</feature>
<dbReference type="SUPFAM" id="SSF47226">
    <property type="entry name" value="Histidine-containing phosphotransfer domain, HPT domain"/>
    <property type="match status" value="1"/>
</dbReference>
<evidence type="ECO:0000256" key="14">
    <source>
        <dbReference type="SAM" id="Coils"/>
    </source>
</evidence>
<comment type="subcellular location">
    <subcellularLocation>
        <location evidence="11">Cell inner membrane</location>
        <topology evidence="11">Multi-pass membrane protein</topology>
    </subcellularLocation>
    <subcellularLocation>
        <location evidence="2">Cell membrane</location>
        <topology evidence="2">Multi-pass membrane protein</topology>
    </subcellularLocation>
</comment>
<feature type="domain" description="HPt" evidence="18">
    <location>
        <begin position="513"/>
        <end position="611"/>
    </location>
</feature>
<dbReference type="InterPro" id="IPR001789">
    <property type="entry name" value="Sig_transdc_resp-reg_receiver"/>
</dbReference>
<dbReference type="SMART" id="SM00448">
    <property type="entry name" value="REC"/>
    <property type="match status" value="1"/>
</dbReference>
<dbReference type="GO" id="GO:0000155">
    <property type="term" value="F:phosphorelay sensor kinase activity"/>
    <property type="evidence" value="ECO:0007669"/>
    <property type="project" value="UniProtKB-UniRule"/>
</dbReference>
<evidence type="ECO:0000256" key="12">
    <source>
        <dbReference type="PROSITE-ProRule" id="PRU00110"/>
    </source>
</evidence>
<evidence type="ECO:0000256" key="9">
    <source>
        <dbReference type="ARBA" id="ARBA00023012"/>
    </source>
</evidence>
<dbReference type="SUPFAM" id="SSF52172">
    <property type="entry name" value="CheY-like"/>
    <property type="match status" value="1"/>
</dbReference>
<evidence type="ECO:0000256" key="10">
    <source>
        <dbReference type="ARBA" id="ARBA00023136"/>
    </source>
</evidence>
<keyword evidence="6 11" id="KW-0547">Nucleotide-binding</keyword>
<evidence type="ECO:0000256" key="13">
    <source>
        <dbReference type="PROSITE-ProRule" id="PRU00169"/>
    </source>
</evidence>
<dbReference type="EMBL" id="AEJM01000052">
    <property type="protein sequence ID" value="EGY32316.1"/>
    <property type="molecule type" value="Genomic_DNA"/>
</dbReference>
<keyword evidence="4 13" id="KW-0597">Phosphoprotein</keyword>